<dbReference type="GO" id="GO:0004364">
    <property type="term" value="F:glutathione transferase activity"/>
    <property type="evidence" value="ECO:0007669"/>
    <property type="project" value="UniProtKB-EC"/>
</dbReference>
<dbReference type="GO" id="GO:0006749">
    <property type="term" value="P:glutathione metabolic process"/>
    <property type="evidence" value="ECO:0007669"/>
    <property type="project" value="TreeGrafter"/>
</dbReference>
<dbReference type="Proteomes" id="UP000738325">
    <property type="component" value="Unassembled WGS sequence"/>
</dbReference>
<keyword evidence="2" id="KW-0808">Transferase</keyword>
<feature type="domain" description="GST C-terminal" evidence="5">
    <location>
        <begin position="105"/>
        <end position="247"/>
    </location>
</feature>
<evidence type="ECO:0000256" key="3">
    <source>
        <dbReference type="ARBA" id="ARBA00047960"/>
    </source>
</evidence>
<dbReference type="PANTHER" id="PTHR11571:SF224">
    <property type="entry name" value="HEMATOPOIETIC PROSTAGLANDIN D SYNTHASE"/>
    <property type="match status" value="1"/>
</dbReference>
<gene>
    <name evidence="6" type="ORF">BGZ99_001497</name>
</gene>
<evidence type="ECO:0000256" key="1">
    <source>
        <dbReference type="ARBA" id="ARBA00012452"/>
    </source>
</evidence>
<dbReference type="PANTHER" id="PTHR11571">
    <property type="entry name" value="GLUTATHIONE S-TRANSFERASE"/>
    <property type="match status" value="1"/>
</dbReference>
<dbReference type="PROSITE" id="PS50404">
    <property type="entry name" value="GST_NTER"/>
    <property type="match status" value="1"/>
</dbReference>
<organism evidence="6 7">
    <name type="scientific">Dissophora globulifera</name>
    <dbReference type="NCBI Taxonomy" id="979702"/>
    <lineage>
        <taxon>Eukaryota</taxon>
        <taxon>Fungi</taxon>
        <taxon>Fungi incertae sedis</taxon>
        <taxon>Mucoromycota</taxon>
        <taxon>Mortierellomycotina</taxon>
        <taxon>Mortierellomycetes</taxon>
        <taxon>Mortierellales</taxon>
        <taxon>Mortierellaceae</taxon>
        <taxon>Dissophora</taxon>
    </lineage>
</organism>
<proteinExistence type="predicted"/>
<dbReference type="InterPro" id="IPR004045">
    <property type="entry name" value="Glutathione_S-Trfase_N"/>
</dbReference>
<dbReference type="SUPFAM" id="SSF52833">
    <property type="entry name" value="Thioredoxin-like"/>
    <property type="match status" value="1"/>
</dbReference>
<accession>A0A9P6UWV5</accession>
<name>A0A9P6UWV5_9FUNG</name>
<dbReference type="InterPro" id="IPR036282">
    <property type="entry name" value="Glutathione-S-Trfase_C_sf"/>
</dbReference>
<dbReference type="OrthoDB" id="414243at2759"/>
<dbReference type="InterPro" id="IPR010987">
    <property type="entry name" value="Glutathione-S-Trfase_C-like"/>
</dbReference>
<protein>
    <recommendedName>
        <fullName evidence="1">glutathione transferase</fullName>
        <ecNumber evidence="1">2.5.1.18</ecNumber>
    </recommendedName>
</protein>
<dbReference type="EC" id="2.5.1.18" evidence="1"/>
<dbReference type="InterPro" id="IPR004046">
    <property type="entry name" value="GST_C"/>
</dbReference>
<evidence type="ECO:0000313" key="6">
    <source>
        <dbReference type="EMBL" id="KAG0324719.1"/>
    </source>
</evidence>
<evidence type="ECO:0000313" key="7">
    <source>
        <dbReference type="Proteomes" id="UP000738325"/>
    </source>
</evidence>
<dbReference type="Gene3D" id="1.20.1050.10">
    <property type="match status" value="1"/>
</dbReference>
<evidence type="ECO:0000259" key="5">
    <source>
        <dbReference type="PROSITE" id="PS50405"/>
    </source>
</evidence>
<dbReference type="EMBL" id="JAAAIP010000139">
    <property type="protein sequence ID" value="KAG0324719.1"/>
    <property type="molecule type" value="Genomic_DNA"/>
</dbReference>
<dbReference type="SUPFAM" id="SSF47616">
    <property type="entry name" value="GST C-terminal domain-like"/>
    <property type="match status" value="1"/>
</dbReference>
<reference evidence="6" key="1">
    <citation type="journal article" date="2020" name="Fungal Divers.">
        <title>Resolving the Mortierellaceae phylogeny through synthesis of multi-gene phylogenetics and phylogenomics.</title>
        <authorList>
            <person name="Vandepol N."/>
            <person name="Liber J."/>
            <person name="Desiro A."/>
            <person name="Na H."/>
            <person name="Kennedy M."/>
            <person name="Barry K."/>
            <person name="Grigoriev I.V."/>
            <person name="Miller A.N."/>
            <person name="O'Donnell K."/>
            <person name="Stajich J.E."/>
            <person name="Bonito G."/>
        </authorList>
    </citation>
    <scope>NUCLEOTIDE SEQUENCE</scope>
    <source>
        <strain evidence="6">REB-010B</strain>
    </source>
</reference>
<keyword evidence="7" id="KW-1185">Reference proteome</keyword>
<sequence length="256" mass="29160">MKVYNTDYQENSKLVASKSLKYTLTYFEIHFSGASSRSLLAYGGADWTPLYPNWEAEKTNMPFELLPVLRIIENGEGGAGRELVLAENFAIDQFLAKQFGLHGENSWEEALINSFYASSNFFFSQEVMNNFFWESATKSDEEKATYLDTFLTKTLPTWSRIHEAHLENNHQNGHYVGNRTTLADVRTTTMLDTLTKVIGVDRFKSVFNETKTPGLHKVVTNVQSKPSYAAWINSDEYKKLDSKSTAFVKAHHPELV</sequence>
<dbReference type="Pfam" id="PF14497">
    <property type="entry name" value="GST_C_3"/>
    <property type="match status" value="1"/>
</dbReference>
<dbReference type="Gene3D" id="3.40.30.10">
    <property type="entry name" value="Glutaredoxin"/>
    <property type="match status" value="1"/>
</dbReference>
<comment type="caution">
    <text evidence="6">The sequence shown here is derived from an EMBL/GenBank/DDBJ whole genome shotgun (WGS) entry which is preliminary data.</text>
</comment>
<dbReference type="PROSITE" id="PS50405">
    <property type="entry name" value="GST_CTER"/>
    <property type="match status" value="1"/>
</dbReference>
<evidence type="ECO:0000259" key="4">
    <source>
        <dbReference type="PROSITE" id="PS50404"/>
    </source>
</evidence>
<evidence type="ECO:0000256" key="2">
    <source>
        <dbReference type="ARBA" id="ARBA00022679"/>
    </source>
</evidence>
<dbReference type="AlphaFoldDB" id="A0A9P6UWV5"/>
<comment type="catalytic activity">
    <reaction evidence="3">
        <text>RX + glutathione = an S-substituted glutathione + a halide anion + H(+)</text>
        <dbReference type="Rhea" id="RHEA:16437"/>
        <dbReference type="ChEBI" id="CHEBI:15378"/>
        <dbReference type="ChEBI" id="CHEBI:16042"/>
        <dbReference type="ChEBI" id="CHEBI:17792"/>
        <dbReference type="ChEBI" id="CHEBI:57925"/>
        <dbReference type="ChEBI" id="CHEBI:90779"/>
        <dbReference type="EC" id="2.5.1.18"/>
    </reaction>
</comment>
<dbReference type="InterPro" id="IPR036249">
    <property type="entry name" value="Thioredoxin-like_sf"/>
</dbReference>
<feature type="domain" description="GST N-terminal" evidence="4">
    <location>
        <begin position="20"/>
        <end position="103"/>
    </location>
</feature>
<dbReference type="InterPro" id="IPR050213">
    <property type="entry name" value="GST_superfamily"/>
</dbReference>